<evidence type="ECO:0000313" key="3">
    <source>
        <dbReference type="Proteomes" id="UP001156682"/>
    </source>
</evidence>
<dbReference type="Pfam" id="PF01381">
    <property type="entry name" value="HTH_3"/>
    <property type="match status" value="1"/>
</dbReference>
<organism evidence="2 3">
    <name type="scientific">Marinospirillum insulare</name>
    <dbReference type="NCBI Taxonomy" id="217169"/>
    <lineage>
        <taxon>Bacteria</taxon>
        <taxon>Pseudomonadati</taxon>
        <taxon>Pseudomonadota</taxon>
        <taxon>Gammaproteobacteria</taxon>
        <taxon>Oceanospirillales</taxon>
        <taxon>Oceanospirillaceae</taxon>
        <taxon>Marinospirillum</taxon>
    </lineage>
</organism>
<feature type="domain" description="HTH cro/C1-type" evidence="1">
    <location>
        <begin position="10"/>
        <end position="66"/>
    </location>
</feature>
<dbReference type="InterPro" id="IPR010982">
    <property type="entry name" value="Lambda_DNA-bd_dom_sf"/>
</dbReference>
<dbReference type="CDD" id="cd00093">
    <property type="entry name" value="HTH_XRE"/>
    <property type="match status" value="1"/>
</dbReference>
<protein>
    <recommendedName>
        <fullName evidence="1">HTH cro/C1-type domain-containing protein</fullName>
    </recommendedName>
</protein>
<comment type="caution">
    <text evidence="2">The sequence shown here is derived from an EMBL/GenBank/DDBJ whole genome shotgun (WGS) entry which is preliminary data.</text>
</comment>
<dbReference type="Proteomes" id="UP001156682">
    <property type="component" value="Unassembled WGS sequence"/>
</dbReference>
<accession>A0ABQ5ZTU4</accession>
<dbReference type="Gene3D" id="1.10.260.40">
    <property type="entry name" value="lambda repressor-like DNA-binding domains"/>
    <property type="match status" value="1"/>
</dbReference>
<gene>
    <name evidence="2" type="ORF">GCM10007878_10110</name>
</gene>
<evidence type="ECO:0000259" key="1">
    <source>
        <dbReference type="PROSITE" id="PS50943"/>
    </source>
</evidence>
<name>A0ABQ5ZTU4_9GAMM</name>
<dbReference type="PROSITE" id="PS50943">
    <property type="entry name" value="HTH_CROC1"/>
    <property type="match status" value="1"/>
</dbReference>
<keyword evidence="3" id="KW-1185">Reference proteome</keyword>
<dbReference type="InterPro" id="IPR001387">
    <property type="entry name" value="Cro/C1-type_HTH"/>
</dbReference>
<sequence>MALVQLGNNLRAARKKHFPRDDLNAFALRIGVSRATLQRMEKGDLSVSMGRYYQAAQVLGLEEPFMQLLELPVSLFDD</sequence>
<proteinExistence type="predicted"/>
<evidence type="ECO:0000313" key="2">
    <source>
        <dbReference type="EMBL" id="GLR63576.1"/>
    </source>
</evidence>
<dbReference type="RefSeq" id="WP_160169810.1">
    <property type="nucleotide sequence ID" value="NZ_BSOR01000016.1"/>
</dbReference>
<dbReference type="SUPFAM" id="SSF47413">
    <property type="entry name" value="lambda repressor-like DNA-binding domains"/>
    <property type="match status" value="1"/>
</dbReference>
<dbReference type="EMBL" id="BSOR01000016">
    <property type="protein sequence ID" value="GLR63576.1"/>
    <property type="molecule type" value="Genomic_DNA"/>
</dbReference>
<reference evidence="3" key="1">
    <citation type="journal article" date="2019" name="Int. J. Syst. Evol. Microbiol.">
        <title>The Global Catalogue of Microorganisms (GCM) 10K type strain sequencing project: providing services to taxonomists for standard genome sequencing and annotation.</title>
        <authorList>
            <consortium name="The Broad Institute Genomics Platform"/>
            <consortium name="The Broad Institute Genome Sequencing Center for Infectious Disease"/>
            <person name="Wu L."/>
            <person name="Ma J."/>
        </authorList>
    </citation>
    <scope>NUCLEOTIDE SEQUENCE [LARGE SCALE GENOMIC DNA]</scope>
    <source>
        <strain evidence="3">NBRC 100033</strain>
    </source>
</reference>